<feature type="domain" description="ABC transporter" evidence="5">
    <location>
        <begin position="7"/>
        <end position="221"/>
    </location>
</feature>
<dbReference type="AlphaFoldDB" id="F8E3U1"/>
<keyword evidence="3" id="KW-0067">ATP-binding</keyword>
<protein>
    <submittedName>
        <fullName evidence="6">Phosphonate-transporting ATPase</fullName>
        <ecNumber evidence="6">3.6.3.28</ecNumber>
    </submittedName>
</protein>
<keyword evidence="2" id="KW-0547">Nucleotide-binding</keyword>
<dbReference type="InterPro" id="IPR017871">
    <property type="entry name" value="ABC_transporter-like_CS"/>
</dbReference>
<evidence type="ECO:0000313" key="6">
    <source>
        <dbReference type="EMBL" id="AEI15443.1"/>
    </source>
</evidence>
<dbReference type="eggNOG" id="COG1136">
    <property type="taxonomic scope" value="Bacteria"/>
</dbReference>
<sequence length="221" mass="24468">MMSGYLVELININKTFKKGPAVINVLSDFNLRVEKGQFISIVGPSGVGKSTLLHIIGGLERPDSGIVNFEGEAVYKQKNAGLDSYRNNEVGFVFQFHYLLNDFTAIENVMMPALIGKISRNEAAKRAAEILEKVGMSDRESHYPMELSGGEQQRVAVARALMNNPKLLLADEPTGNLDKKNSYGVFELFKKLNEEGVTVILVTHDEHLSGLSDKEIKLEKV</sequence>
<gene>
    <name evidence="6" type="ordered locus">Flexsi_1805</name>
</gene>
<organism evidence="6 7">
    <name type="scientific">Flexistipes sinusarabici (strain ATCC 49648 / DSM 4947 / MAS 10)</name>
    <dbReference type="NCBI Taxonomy" id="717231"/>
    <lineage>
        <taxon>Bacteria</taxon>
        <taxon>Pseudomonadati</taxon>
        <taxon>Deferribacterota</taxon>
        <taxon>Deferribacteres</taxon>
        <taxon>Deferribacterales</taxon>
        <taxon>Flexistipitaceae</taxon>
        <taxon>Flexistipes</taxon>
    </lineage>
</organism>
<dbReference type="InterPro" id="IPR027417">
    <property type="entry name" value="P-loop_NTPase"/>
</dbReference>
<dbReference type="HOGENOM" id="CLU_000604_1_22_0"/>
<dbReference type="GO" id="GO:0098796">
    <property type="term" value="C:membrane protein complex"/>
    <property type="evidence" value="ECO:0007669"/>
    <property type="project" value="UniProtKB-ARBA"/>
</dbReference>
<dbReference type="SUPFAM" id="SSF52540">
    <property type="entry name" value="P-loop containing nucleoside triphosphate hydrolases"/>
    <property type="match status" value="1"/>
</dbReference>
<reference evidence="6 7" key="1">
    <citation type="journal article" date="2011" name="Stand. Genomic Sci.">
        <title>Genome sequence of the moderately thermophilic halophile Flexistipes sinusarabici strain (MAS10).</title>
        <authorList>
            <person name="Lapidus A."/>
            <person name="Chertkov O."/>
            <person name="Nolan M."/>
            <person name="Lucas S."/>
            <person name="Hammon N."/>
            <person name="Deshpande S."/>
            <person name="Cheng J.F."/>
            <person name="Tapia R."/>
            <person name="Han C."/>
            <person name="Goodwin L."/>
            <person name="Pitluck S."/>
            <person name="Liolios K."/>
            <person name="Pagani I."/>
            <person name="Ivanova N."/>
            <person name="Huntemann M."/>
            <person name="Mavromatis K."/>
            <person name="Mikhailova N."/>
            <person name="Pati A."/>
            <person name="Chen A."/>
            <person name="Palaniappan K."/>
            <person name="Land M."/>
            <person name="Hauser L."/>
            <person name="Brambilla E.M."/>
            <person name="Rohde M."/>
            <person name="Abt B."/>
            <person name="Spring S."/>
            <person name="Goker M."/>
            <person name="Bristow J."/>
            <person name="Eisen J.A."/>
            <person name="Markowitz V."/>
            <person name="Hugenholtz P."/>
            <person name="Kyrpides N.C."/>
            <person name="Klenk H.P."/>
            <person name="Woyke T."/>
        </authorList>
    </citation>
    <scope>NUCLEOTIDE SEQUENCE [LARGE SCALE GENOMIC DNA]</scope>
    <source>
        <strain evidence="7">DSM 4947 / MAS 10</strain>
    </source>
</reference>
<dbReference type="InterPro" id="IPR015854">
    <property type="entry name" value="ABC_transpr_LolD-like"/>
</dbReference>
<accession>F8E3U1</accession>
<dbReference type="Gene3D" id="3.40.50.300">
    <property type="entry name" value="P-loop containing nucleotide triphosphate hydrolases"/>
    <property type="match status" value="1"/>
</dbReference>
<dbReference type="EC" id="3.6.3.28" evidence="6"/>
<dbReference type="EMBL" id="CP002858">
    <property type="protein sequence ID" value="AEI15443.1"/>
    <property type="molecule type" value="Genomic_DNA"/>
</dbReference>
<dbReference type="PROSITE" id="PS00211">
    <property type="entry name" value="ABC_TRANSPORTER_1"/>
    <property type="match status" value="1"/>
</dbReference>
<proteinExistence type="inferred from homology"/>
<evidence type="ECO:0000256" key="2">
    <source>
        <dbReference type="ARBA" id="ARBA00022741"/>
    </source>
</evidence>
<name>F8E3U1_FLESM</name>
<dbReference type="PANTHER" id="PTHR24220">
    <property type="entry name" value="IMPORT ATP-BINDING PROTEIN"/>
    <property type="match status" value="1"/>
</dbReference>
<evidence type="ECO:0000256" key="4">
    <source>
        <dbReference type="ARBA" id="ARBA00038388"/>
    </source>
</evidence>
<dbReference type="FunFam" id="3.40.50.300:FF:000032">
    <property type="entry name" value="Export ABC transporter ATP-binding protein"/>
    <property type="match status" value="1"/>
</dbReference>
<evidence type="ECO:0000256" key="1">
    <source>
        <dbReference type="ARBA" id="ARBA00022448"/>
    </source>
</evidence>
<dbReference type="PROSITE" id="PS50893">
    <property type="entry name" value="ABC_TRANSPORTER_2"/>
    <property type="match status" value="1"/>
</dbReference>
<keyword evidence="1" id="KW-0813">Transport</keyword>
<dbReference type="InterPro" id="IPR003593">
    <property type="entry name" value="AAA+_ATPase"/>
</dbReference>
<keyword evidence="6" id="KW-0378">Hydrolase</keyword>
<dbReference type="RefSeq" id="WP_013886911.1">
    <property type="nucleotide sequence ID" value="NC_015672.1"/>
</dbReference>
<evidence type="ECO:0000313" key="7">
    <source>
        <dbReference type="Proteomes" id="UP000006621"/>
    </source>
</evidence>
<evidence type="ECO:0000256" key="3">
    <source>
        <dbReference type="ARBA" id="ARBA00022840"/>
    </source>
</evidence>
<dbReference type="KEGG" id="fsi:Flexsi_1805"/>
<dbReference type="GO" id="GO:0005524">
    <property type="term" value="F:ATP binding"/>
    <property type="evidence" value="ECO:0007669"/>
    <property type="project" value="UniProtKB-KW"/>
</dbReference>
<dbReference type="InterPro" id="IPR017911">
    <property type="entry name" value="MacB-like_ATP-bd"/>
</dbReference>
<dbReference type="GO" id="GO:0022857">
    <property type="term" value="F:transmembrane transporter activity"/>
    <property type="evidence" value="ECO:0007669"/>
    <property type="project" value="TreeGrafter"/>
</dbReference>
<dbReference type="STRING" id="717231.Flexsi_1805"/>
<dbReference type="PANTHER" id="PTHR24220:SF689">
    <property type="entry name" value="LIPOPROTEIN-RELEASING SYSTEM ATP-BINDING PROTEIN LOLD"/>
    <property type="match status" value="1"/>
</dbReference>
<dbReference type="Proteomes" id="UP000006621">
    <property type="component" value="Chromosome"/>
</dbReference>
<keyword evidence="7" id="KW-1185">Reference proteome</keyword>
<dbReference type="GO" id="GO:0016887">
    <property type="term" value="F:ATP hydrolysis activity"/>
    <property type="evidence" value="ECO:0007669"/>
    <property type="project" value="InterPro"/>
</dbReference>
<comment type="similarity">
    <text evidence="4">Belongs to the ABC transporter superfamily. Macrolide exporter (TC 3.A.1.122) family.</text>
</comment>
<dbReference type="InterPro" id="IPR003439">
    <property type="entry name" value="ABC_transporter-like_ATP-bd"/>
</dbReference>
<dbReference type="CDD" id="cd03255">
    <property type="entry name" value="ABC_MJ0796_LolCDE_FtsE"/>
    <property type="match status" value="1"/>
</dbReference>
<dbReference type="Pfam" id="PF00005">
    <property type="entry name" value="ABC_tran"/>
    <property type="match status" value="1"/>
</dbReference>
<dbReference type="SMART" id="SM00382">
    <property type="entry name" value="AAA"/>
    <property type="match status" value="1"/>
</dbReference>
<evidence type="ECO:0000259" key="5">
    <source>
        <dbReference type="PROSITE" id="PS50893"/>
    </source>
</evidence>
<dbReference type="GO" id="GO:0005886">
    <property type="term" value="C:plasma membrane"/>
    <property type="evidence" value="ECO:0007669"/>
    <property type="project" value="TreeGrafter"/>
</dbReference>
<reference evidence="7" key="2">
    <citation type="submission" date="2011-06" db="EMBL/GenBank/DDBJ databases">
        <title>The complete genome of Flexistipes sinusarabici DSM 4947.</title>
        <authorList>
            <person name="Lucas S."/>
            <person name="Han J."/>
            <person name="Lapidus A."/>
            <person name="Bruce D."/>
            <person name="Goodwin L."/>
            <person name="Pitluck S."/>
            <person name="Peters L."/>
            <person name="Kyrpides N."/>
            <person name="Mavromatis K."/>
            <person name="Ivanova N."/>
            <person name="Mikhailova N."/>
            <person name="Chertkov O."/>
            <person name="Detter J.C."/>
            <person name="Tapia R."/>
            <person name="Han C."/>
            <person name="Land M."/>
            <person name="Hauser L."/>
            <person name="Markowitz V."/>
            <person name="Cheng J.-F."/>
            <person name="Hugenholtz P."/>
            <person name="Woyke T."/>
            <person name="Wu D."/>
            <person name="Spring S."/>
            <person name="Schroeder M."/>
            <person name="Brambilla E."/>
            <person name="Klenk H.-P."/>
            <person name="Eisen J.A."/>
        </authorList>
    </citation>
    <scope>NUCLEOTIDE SEQUENCE [LARGE SCALE GENOMIC DNA]</scope>
    <source>
        <strain evidence="7">DSM 4947 / MAS 10</strain>
    </source>
</reference>